<gene>
    <name evidence="1" type="ORF">AIOL_002860</name>
</gene>
<sequence>MEVTRVTGVRPVHWLPAHSTVQQIIATKNVALQTLFVV</sequence>
<evidence type="ECO:0000313" key="2">
    <source>
        <dbReference type="Proteomes" id="UP000037178"/>
    </source>
</evidence>
<evidence type="ECO:0000313" key="1">
    <source>
        <dbReference type="EMBL" id="KMW57892.1"/>
    </source>
</evidence>
<dbReference type="STRING" id="1675527.AIOL_002860"/>
<organism evidence="1 2">
    <name type="scientific">Candidatus Rhodobacter oscarellae</name>
    <dbReference type="NCBI Taxonomy" id="1675527"/>
    <lineage>
        <taxon>Bacteria</taxon>
        <taxon>Pseudomonadati</taxon>
        <taxon>Pseudomonadota</taxon>
        <taxon>Alphaproteobacteria</taxon>
        <taxon>Rhodobacterales</taxon>
        <taxon>Rhodobacter group</taxon>
        <taxon>Rhodobacter</taxon>
    </lineage>
</organism>
<comment type="caution">
    <text evidence="1">The sequence shown here is derived from an EMBL/GenBank/DDBJ whole genome shotgun (WGS) entry which is preliminary data.</text>
</comment>
<keyword evidence="2" id="KW-1185">Reference proteome</keyword>
<accession>A0A0J9E563</accession>
<dbReference type="Proteomes" id="UP000037178">
    <property type="component" value="Unassembled WGS sequence"/>
</dbReference>
<dbReference type="EMBL" id="LFTY01000002">
    <property type="protein sequence ID" value="KMW57892.1"/>
    <property type="molecule type" value="Genomic_DNA"/>
</dbReference>
<proteinExistence type="predicted"/>
<protein>
    <submittedName>
        <fullName evidence="1">Uncharacterized protein</fullName>
    </submittedName>
</protein>
<name>A0A0J9E563_9RHOB</name>
<reference evidence="1 2" key="1">
    <citation type="submission" date="2015-06" db="EMBL/GenBank/DDBJ databases">
        <title>Draft genome sequence of an Alphaproteobacteria species associated to the Mediterranean sponge Oscarella lobularis.</title>
        <authorList>
            <person name="Jourda C."/>
            <person name="Santini S."/>
            <person name="Claverie J.-M."/>
        </authorList>
    </citation>
    <scope>NUCLEOTIDE SEQUENCE [LARGE SCALE GENOMIC DNA]</scope>
    <source>
        <strain evidence="1">IGS</strain>
    </source>
</reference>
<dbReference type="AlphaFoldDB" id="A0A0J9E563"/>